<dbReference type="Pfam" id="PF18317">
    <property type="entry name" value="SDH_C"/>
    <property type="match status" value="1"/>
</dbReference>
<dbReference type="GO" id="GO:0008652">
    <property type="term" value="P:amino acid biosynthetic process"/>
    <property type="evidence" value="ECO:0007669"/>
    <property type="project" value="UniProtKB-KW"/>
</dbReference>
<dbReference type="InterPro" id="IPR041121">
    <property type="entry name" value="SDH_C"/>
</dbReference>
<keyword evidence="4 9" id="KW-0560">Oxidoreductase</keyword>
<evidence type="ECO:0000256" key="4">
    <source>
        <dbReference type="ARBA" id="ARBA00023002"/>
    </source>
</evidence>
<feature type="domain" description="Quinate/shikimate 5-dehydrogenase/glutamyl-tRNA reductase" evidence="6">
    <location>
        <begin position="363"/>
        <end position="426"/>
    </location>
</feature>
<dbReference type="Pfam" id="PF01488">
    <property type="entry name" value="Shikimate_DH"/>
    <property type="match status" value="1"/>
</dbReference>
<dbReference type="InterPro" id="IPR046346">
    <property type="entry name" value="Aminoacid_DH-like_N_sf"/>
</dbReference>
<dbReference type="NCBIfam" id="TIGR01093">
    <property type="entry name" value="aroD"/>
    <property type="match status" value="1"/>
</dbReference>
<dbReference type="HAMAP" id="MF_00214">
    <property type="entry name" value="AroD"/>
    <property type="match status" value="1"/>
</dbReference>
<dbReference type="InterPro" id="IPR013708">
    <property type="entry name" value="Shikimate_DH-bd_N"/>
</dbReference>
<dbReference type="InterPro" id="IPR036291">
    <property type="entry name" value="NAD(P)-bd_dom_sf"/>
</dbReference>
<feature type="domain" description="SDH C-terminal" evidence="8">
    <location>
        <begin position="484"/>
        <end position="512"/>
    </location>
</feature>
<dbReference type="NCBIfam" id="NF001319">
    <property type="entry name" value="PRK00258.3-3"/>
    <property type="match status" value="1"/>
</dbReference>
<evidence type="ECO:0000313" key="9">
    <source>
        <dbReference type="EMBL" id="KUG24099.1"/>
    </source>
</evidence>
<dbReference type="Gene3D" id="3.40.50.720">
    <property type="entry name" value="NAD(P)-binding Rossmann-like Domain"/>
    <property type="match status" value="1"/>
</dbReference>
<dbReference type="EMBL" id="LNQE01000863">
    <property type="protein sequence ID" value="KUG24099.1"/>
    <property type="molecule type" value="Genomic_DNA"/>
</dbReference>
<dbReference type="Gene3D" id="3.40.50.10860">
    <property type="entry name" value="Leucine Dehydrogenase, chain A, domain 1"/>
    <property type="match status" value="1"/>
</dbReference>
<gene>
    <name evidence="9" type="ORF">ASZ90_006104</name>
</gene>
<evidence type="ECO:0000256" key="1">
    <source>
        <dbReference type="ARBA" id="ARBA00012962"/>
    </source>
</evidence>
<dbReference type="SUPFAM" id="SSF53223">
    <property type="entry name" value="Aminoacid dehydrogenase-like, N-terminal domain"/>
    <property type="match status" value="1"/>
</dbReference>
<dbReference type="NCBIfam" id="TIGR00507">
    <property type="entry name" value="aroE"/>
    <property type="match status" value="1"/>
</dbReference>
<dbReference type="SUPFAM" id="SSF51735">
    <property type="entry name" value="NAD(P)-binding Rossmann-fold domains"/>
    <property type="match status" value="1"/>
</dbReference>
<keyword evidence="2" id="KW-0028">Amino-acid biosynthesis</keyword>
<keyword evidence="5" id="KW-0057">Aromatic amino acid biosynthesis</keyword>
<dbReference type="GO" id="GO:0003855">
    <property type="term" value="F:3-dehydroquinate dehydratase activity"/>
    <property type="evidence" value="ECO:0007669"/>
    <property type="project" value="InterPro"/>
</dbReference>
<dbReference type="UniPathway" id="UPA00053">
    <property type="reaction ID" value="UER00087"/>
</dbReference>
<organism evidence="9">
    <name type="scientific">hydrocarbon metagenome</name>
    <dbReference type="NCBI Taxonomy" id="938273"/>
    <lineage>
        <taxon>unclassified sequences</taxon>
        <taxon>metagenomes</taxon>
        <taxon>ecological metagenomes</taxon>
    </lineage>
</organism>
<evidence type="ECO:0000259" key="8">
    <source>
        <dbReference type="Pfam" id="PF18317"/>
    </source>
</evidence>
<dbReference type="GO" id="GO:0050661">
    <property type="term" value="F:NADP binding"/>
    <property type="evidence" value="ECO:0007669"/>
    <property type="project" value="InterPro"/>
</dbReference>
<dbReference type="InterPro" id="IPR011342">
    <property type="entry name" value="Shikimate_DH"/>
</dbReference>
<evidence type="ECO:0000256" key="5">
    <source>
        <dbReference type="ARBA" id="ARBA00023141"/>
    </source>
</evidence>
<dbReference type="Pfam" id="PF01487">
    <property type="entry name" value="DHquinase_I"/>
    <property type="match status" value="1"/>
</dbReference>
<evidence type="ECO:0000256" key="2">
    <source>
        <dbReference type="ARBA" id="ARBA00022605"/>
    </source>
</evidence>
<reference evidence="9" key="1">
    <citation type="journal article" date="2015" name="Proc. Natl. Acad. Sci. U.S.A.">
        <title>Networks of energetic and metabolic interactions define dynamics in microbial communities.</title>
        <authorList>
            <person name="Embree M."/>
            <person name="Liu J.K."/>
            <person name="Al-Bassam M.M."/>
            <person name="Zengler K."/>
        </authorList>
    </citation>
    <scope>NUCLEOTIDE SEQUENCE</scope>
</reference>
<dbReference type="HAMAP" id="MF_00222">
    <property type="entry name" value="Shikimate_DH_AroE"/>
    <property type="match status" value="1"/>
</dbReference>
<dbReference type="InterPro" id="IPR022893">
    <property type="entry name" value="Shikimate_DH_fam"/>
</dbReference>
<dbReference type="CDD" id="cd00502">
    <property type="entry name" value="DHQase_I"/>
    <property type="match status" value="1"/>
</dbReference>
<dbReference type="EC" id="1.1.1.25" evidence="1"/>
<dbReference type="SUPFAM" id="SSF51569">
    <property type="entry name" value="Aldolase"/>
    <property type="match status" value="1"/>
</dbReference>
<dbReference type="GO" id="GO:0009423">
    <property type="term" value="P:chorismate biosynthetic process"/>
    <property type="evidence" value="ECO:0007669"/>
    <property type="project" value="UniProtKB-UniPathway"/>
</dbReference>
<protein>
    <recommendedName>
        <fullName evidence="1">shikimate dehydrogenase (NADP(+))</fullName>
        <ecNumber evidence="1">1.1.1.25</ecNumber>
    </recommendedName>
</protein>
<dbReference type="InterPro" id="IPR001381">
    <property type="entry name" value="DHquinase_I"/>
</dbReference>
<dbReference type="GO" id="GO:0004764">
    <property type="term" value="F:shikimate 3-dehydrogenase (NADP+) activity"/>
    <property type="evidence" value="ECO:0007669"/>
    <property type="project" value="UniProtKB-EC"/>
</dbReference>
<sequence>MICVPITARTKKEALHTIERSCHFADFIELRMDLINGGRLEEFISAARDNSDSVKIIVTCRKKEEAAPAGKAAAKSTARNTKEKMALLKEAIIQDADFVDVELAEGHARIKELQAFCAKQGSKTKIIISYHNLKETPALTKLKQIFHQCAKFKPAIVKIVTTAKIVEDNLTTLNLIPYAKEHSQKIISLCMGDKGSISRVVAPLMGGYLSFAVLEKKGQSAPGQFTVSEMKQINELLKNSQIVPEAKELSAQRSQHQNYILLGNPVGQSLSPLMHNAALKKMGIEGTYSAFCVQDLRGAMQGIRAMNIRGASVTIPYKVAVIEYLDDVDDDALKIGAVNTVINGNGRLTGYNTDWLGLILTLQEVMSIKNKTFVIIGAGGTARAASYGIIKKGGLPVIVNRTPEKGQTLASEFNCAFYSLSAIDKIKADCLINTTPIGMYPKDKSPVKAQVLSNYKYVMDVIYNPLKTRLLKDAEGQGCRIISGLDMFVNQGAHQLRLWTGKEPPRALMKKILSERLTQIE</sequence>
<feature type="domain" description="Shikimate dehydrogenase substrate binding N-terminal" evidence="7">
    <location>
        <begin position="261"/>
        <end position="341"/>
    </location>
</feature>
<dbReference type="Gene3D" id="3.20.20.70">
    <property type="entry name" value="Aldolase class I"/>
    <property type="match status" value="1"/>
</dbReference>
<name>A0A0W8FV05_9ZZZZ</name>
<proteinExistence type="inferred from homology"/>
<keyword evidence="3" id="KW-0521">NADP</keyword>
<evidence type="ECO:0000259" key="6">
    <source>
        <dbReference type="Pfam" id="PF01488"/>
    </source>
</evidence>
<dbReference type="AlphaFoldDB" id="A0A0W8FV05"/>
<dbReference type="CDD" id="cd01065">
    <property type="entry name" value="NAD_bind_Shikimate_DH"/>
    <property type="match status" value="1"/>
</dbReference>
<dbReference type="GO" id="GO:0019632">
    <property type="term" value="P:shikimate metabolic process"/>
    <property type="evidence" value="ECO:0007669"/>
    <property type="project" value="InterPro"/>
</dbReference>
<evidence type="ECO:0000256" key="3">
    <source>
        <dbReference type="ARBA" id="ARBA00022857"/>
    </source>
</evidence>
<comment type="caution">
    <text evidence="9">The sequence shown here is derived from an EMBL/GenBank/DDBJ whole genome shotgun (WGS) entry which is preliminary data.</text>
</comment>
<dbReference type="InterPro" id="IPR013785">
    <property type="entry name" value="Aldolase_TIM"/>
</dbReference>
<dbReference type="InterPro" id="IPR006151">
    <property type="entry name" value="Shikm_DH/Glu-tRNA_Rdtase"/>
</dbReference>
<accession>A0A0W8FV05</accession>
<dbReference type="PANTHER" id="PTHR21089:SF1">
    <property type="entry name" value="BIFUNCTIONAL 3-DEHYDROQUINATE DEHYDRATASE_SHIKIMATE DEHYDROGENASE, CHLOROPLASTIC"/>
    <property type="match status" value="1"/>
</dbReference>
<evidence type="ECO:0000259" key="7">
    <source>
        <dbReference type="Pfam" id="PF08501"/>
    </source>
</evidence>
<dbReference type="GO" id="GO:0009073">
    <property type="term" value="P:aromatic amino acid family biosynthetic process"/>
    <property type="evidence" value="ECO:0007669"/>
    <property type="project" value="UniProtKB-KW"/>
</dbReference>
<dbReference type="Pfam" id="PF08501">
    <property type="entry name" value="Shikimate_dh_N"/>
    <property type="match status" value="1"/>
</dbReference>
<dbReference type="PANTHER" id="PTHR21089">
    <property type="entry name" value="SHIKIMATE DEHYDROGENASE"/>
    <property type="match status" value="1"/>
</dbReference>